<dbReference type="EMBL" id="LR134477">
    <property type="protein sequence ID" value="VEI15080.1"/>
    <property type="molecule type" value="Genomic_DNA"/>
</dbReference>
<reference evidence="1 2" key="1">
    <citation type="submission" date="2018-12" db="EMBL/GenBank/DDBJ databases">
        <authorList>
            <consortium name="Pathogen Informatics"/>
        </authorList>
    </citation>
    <scope>NUCLEOTIDE SEQUENCE [LARGE SCALE GENOMIC DNA]</scope>
    <source>
        <strain evidence="1 2">NCTC10951</strain>
    </source>
</reference>
<name>A0A3S4Z7X6_ACTVI</name>
<gene>
    <name evidence="1" type="ORF">NCTC10951_00966</name>
</gene>
<dbReference type="Proteomes" id="UP000268658">
    <property type="component" value="Chromosome"/>
</dbReference>
<dbReference type="RefSeq" id="WP_126413669.1">
    <property type="nucleotide sequence ID" value="NZ_JASPER010000010.1"/>
</dbReference>
<dbReference type="Gene3D" id="3.30.720.110">
    <property type="match status" value="1"/>
</dbReference>
<organism evidence="1 2">
    <name type="scientific">Actinomyces viscosus</name>
    <dbReference type="NCBI Taxonomy" id="1656"/>
    <lineage>
        <taxon>Bacteria</taxon>
        <taxon>Bacillati</taxon>
        <taxon>Actinomycetota</taxon>
        <taxon>Actinomycetes</taxon>
        <taxon>Actinomycetales</taxon>
        <taxon>Actinomycetaceae</taxon>
        <taxon>Actinomyces</taxon>
    </lineage>
</organism>
<evidence type="ECO:0000313" key="1">
    <source>
        <dbReference type="EMBL" id="VEI15080.1"/>
    </source>
</evidence>
<dbReference type="InterPro" id="IPR029068">
    <property type="entry name" value="Glyas_Bleomycin-R_OHBP_Dase"/>
</dbReference>
<dbReference type="OrthoDB" id="9798201at2"/>
<dbReference type="InterPro" id="IPR037523">
    <property type="entry name" value="VOC_core"/>
</dbReference>
<dbReference type="KEGG" id="avc:NCTC10951_00966"/>
<dbReference type="InterPro" id="IPR004360">
    <property type="entry name" value="Glyas_Fos-R_dOase_dom"/>
</dbReference>
<dbReference type="SUPFAM" id="SSF54593">
    <property type="entry name" value="Glyoxalase/Bleomycin resistance protein/Dihydroxybiphenyl dioxygenase"/>
    <property type="match status" value="1"/>
</dbReference>
<accession>A0A3S4Z7X6</accession>
<proteinExistence type="predicted"/>
<sequence length="144" mass="16190">MHLRDRYPIVVTAQKQESRDFWERYLGFRAVFDSTWFTLMTDADSGASIAFMTPDHPSAPPGPDTFTGRGMCFELEVDDAASAHAELTGRGLPVTYPLTDEPFGQRRFGFADPSGLWVDVVEQIKAEAGYWSRYMQREDGSDPA</sequence>
<dbReference type="Pfam" id="PF00903">
    <property type="entry name" value="Glyoxalase"/>
    <property type="match status" value="1"/>
</dbReference>
<dbReference type="Gene3D" id="3.30.720.120">
    <property type="match status" value="1"/>
</dbReference>
<protein>
    <submittedName>
        <fullName evidence="1">Glyoxalase-like domain</fullName>
    </submittedName>
</protein>
<dbReference type="PROSITE" id="PS51819">
    <property type="entry name" value="VOC"/>
    <property type="match status" value="1"/>
</dbReference>
<dbReference type="AlphaFoldDB" id="A0A3S4Z7X6"/>
<evidence type="ECO:0000313" key="2">
    <source>
        <dbReference type="Proteomes" id="UP000268658"/>
    </source>
</evidence>